<protein>
    <submittedName>
        <fullName evidence="1">Si:dkey-16j16.4</fullName>
    </submittedName>
</protein>
<dbReference type="PANTHER" id="PTHR41142:SF1">
    <property type="entry name" value="SI:DKEY-16J16.4"/>
    <property type="match status" value="1"/>
</dbReference>
<dbReference type="PANTHER" id="PTHR41142">
    <property type="entry name" value="SI:DKEY-16J16.4"/>
    <property type="match status" value="1"/>
</dbReference>
<reference evidence="1" key="2">
    <citation type="submission" date="2025-09" db="UniProtKB">
        <authorList>
            <consortium name="Ensembl"/>
        </authorList>
    </citation>
    <scope>IDENTIFICATION</scope>
</reference>
<organism evidence="1 2">
    <name type="scientific">Paramormyrops kingsleyae</name>
    <dbReference type="NCBI Taxonomy" id="1676925"/>
    <lineage>
        <taxon>Eukaryota</taxon>
        <taxon>Metazoa</taxon>
        <taxon>Chordata</taxon>
        <taxon>Craniata</taxon>
        <taxon>Vertebrata</taxon>
        <taxon>Euteleostomi</taxon>
        <taxon>Actinopterygii</taxon>
        <taxon>Neopterygii</taxon>
        <taxon>Teleostei</taxon>
        <taxon>Osteoglossocephala</taxon>
        <taxon>Osteoglossomorpha</taxon>
        <taxon>Osteoglossiformes</taxon>
        <taxon>Mormyridae</taxon>
        <taxon>Paramormyrops</taxon>
    </lineage>
</organism>
<sequence length="320" mass="35220">MAWASCGILQQLSEHSGCVRDRQGMVSPLPQRQEGGATSAFAGQMQSPSHVAVLWRRMMGLLSLADTSCLACHTMISYHGSEEGWESEDSEGENQELAQIDRERRRNCGLTPLATSQQHNQGALSPAQLRRLRLLLDPTLDRHSSEEELERISRDFLQGGAGEGVRWALHPCHADLSSNSSDEEVKDLCGPMEPSSCVAASPSPVLFSASPPRNLRPLSRGQARPIILTHFEQPAAPYRRHRPGYGGESGRPSLDLEKMQQKMLLKKNCGGKARTIKIRNLTGSRPPPRFAYDPSVFAFRSLSTIPPRSPLTPPEEPPCT</sequence>
<reference evidence="1" key="1">
    <citation type="submission" date="2025-08" db="UniProtKB">
        <authorList>
            <consortium name="Ensembl"/>
        </authorList>
    </citation>
    <scope>IDENTIFICATION</scope>
</reference>
<keyword evidence="2" id="KW-1185">Reference proteome</keyword>
<evidence type="ECO:0000313" key="2">
    <source>
        <dbReference type="Proteomes" id="UP000261540"/>
    </source>
</evidence>
<dbReference type="AlphaFoldDB" id="A0A3B3QLH1"/>
<dbReference type="Proteomes" id="UP000261540">
    <property type="component" value="Unplaced"/>
</dbReference>
<proteinExistence type="predicted"/>
<evidence type="ECO:0000313" key="1">
    <source>
        <dbReference type="Ensembl" id="ENSPKIP00000006415.1"/>
    </source>
</evidence>
<accession>A0A3B3QLH1</accession>
<name>A0A3B3QLH1_9TELE</name>
<dbReference type="GeneTree" id="ENSGT00390000001612"/>
<dbReference type="Ensembl" id="ENSPKIT00000030441.1">
    <property type="protein sequence ID" value="ENSPKIP00000006415.1"/>
    <property type="gene ID" value="ENSPKIG00000022698.1"/>
</dbReference>